<feature type="domain" description="CHAT" evidence="1">
    <location>
        <begin position="172"/>
        <end position="461"/>
    </location>
</feature>
<reference evidence="2" key="1">
    <citation type="submission" date="2020-09" db="EMBL/GenBank/DDBJ databases">
        <title>Iningainema tapete sp. nov. (Scytonemataceae, Cyanobacteria) from greenhouses in central Florida (USA) produces two types of nodularin with biosynthetic potential for microcystin-LR and anabaenopeptins.</title>
        <authorList>
            <person name="Berthold D.E."/>
            <person name="Lefler F.W."/>
            <person name="Huang I.-S."/>
            <person name="Abdulla H."/>
            <person name="Zimba P.V."/>
            <person name="Laughinghouse H.D. IV."/>
        </authorList>
    </citation>
    <scope>NUCLEOTIDE SEQUENCE</scope>
    <source>
        <strain evidence="2">BLCCT55</strain>
    </source>
</reference>
<dbReference type="InterPro" id="IPR024983">
    <property type="entry name" value="CHAT_dom"/>
</dbReference>
<protein>
    <submittedName>
        <fullName evidence="2">CHAT domain-containing protein</fullName>
    </submittedName>
</protein>
<sequence length="463" mass="51461">MNKIKLILLAFSTLSLFIVGLNLLRFTQKEEVKAVTPLVKSNTLPSSRLQPEVVKKFLDNQDINSAVIHVEQGWKQQYEEYVQRKLPSNQVFEVKKISQTLNNISQRVGKKSALIYAVPTPNHLELILVSPDRLPIHKRIPAAKKEVLVSLVTKFRTDIVNPDSQRSEYLSSGKKVYDLLIAPLESELRSQGINNLIFCLGGGLRTVPLAAIYDGEKFLVEKYSLGIIPAFNLLDFQPINITDTQVLAMGASEFKNLKPLPAVPLELSNIISNKWTGKSLLNQEFTLKNLKKERAIYPFGIVHLATHAELSPGSVKQSYIQFWDTQIRLDELKTLGLDNPTVQLLVLSACRTALGDPQAELGFAGLAVQSGAKAALASLWTVDDSGTLALMIQFYEKLKANPVKSEALRQAQIAMLKQQVSLKNNPIIRGSGSLAPQIVTNLDSQELSHPYYWAGFTLIGNPW</sequence>
<dbReference type="Proteomes" id="UP000629098">
    <property type="component" value="Unassembled WGS sequence"/>
</dbReference>
<dbReference type="AlphaFoldDB" id="A0A8J6XHT1"/>
<organism evidence="2 3">
    <name type="scientific">Iningainema tapete BLCC-T55</name>
    <dbReference type="NCBI Taxonomy" id="2748662"/>
    <lineage>
        <taxon>Bacteria</taxon>
        <taxon>Bacillati</taxon>
        <taxon>Cyanobacteriota</taxon>
        <taxon>Cyanophyceae</taxon>
        <taxon>Nostocales</taxon>
        <taxon>Scytonemataceae</taxon>
        <taxon>Iningainema tapete</taxon>
    </lineage>
</organism>
<evidence type="ECO:0000313" key="3">
    <source>
        <dbReference type="Proteomes" id="UP000629098"/>
    </source>
</evidence>
<accession>A0A8J6XHT1</accession>
<dbReference type="EMBL" id="JACXAE010000048">
    <property type="protein sequence ID" value="MBD2772932.1"/>
    <property type="molecule type" value="Genomic_DNA"/>
</dbReference>
<proteinExistence type="predicted"/>
<name>A0A8J6XHT1_9CYAN</name>
<evidence type="ECO:0000259" key="1">
    <source>
        <dbReference type="Pfam" id="PF12770"/>
    </source>
</evidence>
<keyword evidence="3" id="KW-1185">Reference proteome</keyword>
<dbReference type="Pfam" id="PF12770">
    <property type="entry name" value="CHAT"/>
    <property type="match status" value="1"/>
</dbReference>
<evidence type="ECO:0000313" key="2">
    <source>
        <dbReference type="EMBL" id="MBD2772932.1"/>
    </source>
</evidence>
<gene>
    <name evidence="2" type="ORF">ICL16_12825</name>
</gene>
<dbReference type="RefSeq" id="WP_190828112.1">
    <property type="nucleotide sequence ID" value="NZ_CAWPPI010000048.1"/>
</dbReference>
<comment type="caution">
    <text evidence="2">The sequence shown here is derived from an EMBL/GenBank/DDBJ whole genome shotgun (WGS) entry which is preliminary data.</text>
</comment>